<evidence type="ECO:0000259" key="6">
    <source>
        <dbReference type="SMART" id="SM00849"/>
    </source>
</evidence>
<dbReference type="InterPro" id="IPR006311">
    <property type="entry name" value="TAT_signal"/>
</dbReference>
<accession>A0A6L9MM86</accession>
<evidence type="ECO:0000313" key="8">
    <source>
        <dbReference type="Proteomes" id="UP000476332"/>
    </source>
</evidence>
<dbReference type="GO" id="GO:0016787">
    <property type="term" value="F:hydrolase activity"/>
    <property type="evidence" value="ECO:0007669"/>
    <property type="project" value="UniProtKB-KW"/>
</dbReference>
<dbReference type="InterPro" id="IPR036866">
    <property type="entry name" value="RibonucZ/Hydroxyglut_hydro"/>
</dbReference>
<name>A0A6L9MM86_9HYPH</name>
<dbReference type="PANTHER" id="PTHR42978:SF6">
    <property type="entry name" value="QUORUM-QUENCHING LACTONASE YTNP-RELATED"/>
    <property type="match status" value="1"/>
</dbReference>
<dbReference type="GO" id="GO:0046872">
    <property type="term" value="F:metal ion binding"/>
    <property type="evidence" value="ECO:0007669"/>
    <property type="project" value="UniProtKB-KW"/>
</dbReference>
<keyword evidence="5" id="KW-0732">Signal</keyword>
<keyword evidence="4" id="KW-0862">Zinc</keyword>
<reference evidence="7 8" key="1">
    <citation type="submission" date="2020-01" db="EMBL/GenBank/DDBJ databases">
        <title>Genomes of bacteria type strains.</title>
        <authorList>
            <person name="Chen J."/>
            <person name="Zhu S."/>
            <person name="Chen J."/>
        </authorList>
    </citation>
    <scope>NUCLEOTIDE SEQUENCE [LARGE SCALE GENOMIC DNA]</scope>
    <source>
        <strain evidence="7 8">KCTC 52919</strain>
    </source>
</reference>
<evidence type="ECO:0000256" key="4">
    <source>
        <dbReference type="ARBA" id="ARBA00022833"/>
    </source>
</evidence>
<dbReference type="Gene3D" id="3.60.15.10">
    <property type="entry name" value="Ribonuclease Z/Hydroxyacylglutathione hydrolase-like"/>
    <property type="match status" value="1"/>
</dbReference>
<dbReference type="Pfam" id="PF00753">
    <property type="entry name" value="Lactamase_B"/>
    <property type="match status" value="1"/>
</dbReference>
<comment type="similarity">
    <text evidence="1">Belongs to the metallo-beta-lactamase superfamily.</text>
</comment>
<evidence type="ECO:0000256" key="2">
    <source>
        <dbReference type="ARBA" id="ARBA00022723"/>
    </source>
</evidence>
<dbReference type="RefSeq" id="WP_163045807.1">
    <property type="nucleotide sequence ID" value="NZ_JAAAMJ010000023.1"/>
</dbReference>
<evidence type="ECO:0000256" key="1">
    <source>
        <dbReference type="ARBA" id="ARBA00007749"/>
    </source>
</evidence>
<sequence>MQTRRSFFINTAGMALAAGAISAAPSAAFAKAAIVGTQAPSFYRLKLGDYEITALSDGTAQLPMSKIYKNIAEDEAEAYLQGHFQAGSAEISVNAFLVNTGERLVLIDAGTGDLLGPSLGKLISNIQAAGYKPSQIDHVILTHIHADHSGGLVADNRRLFENAMLHVNYREADFWLKPSAEARADDVLGPQIAQAEKCVGPYVEAQMFETFDDNAAPIPGFGSVLRPGHTPGHSGIIVESGGEKIVFWGDIAHGDVLQYDRPEVTVDFDVDQETAAATRAIAFAEAADEKYLIAGAHHAFPGIGHVRRDETNYDWVPLVYRASY</sequence>
<feature type="domain" description="Metallo-beta-lactamase" evidence="6">
    <location>
        <begin position="92"/>
        <end position="297"/>
    </location>
</feature>
<dbReference type="InterPro" id="IPR001279">
    <property type="entry name" value="Metallo-B-lactamas"/>
</dbReference>
<feature type="chain" id="PRO_5026971274" evidence="5">
    <location>
        <begin position="31"/>
        <end position="324"/>
    </location>
</feature>
<keyword evidence="2" id="KW-0479">Metal-binding</keyword>
<dbReference type="InterPro" id="IPR051013">
    <property type="entry name" value="MBL_superfamily_lactonases"/>
</dbReference>
<comment type="caution">
    <text evidence="7">The sequence shown here is derived from an EMBL/GenBank/DDBJ whole genome shotgun (WGS) entry which is preliminary data.</text>
</comment>
<evidence type="ECO:0000256" key="5">
    <source>
        <dbReference type="SAM" id="SignalP"/>
    </source>
</evidence>
<dbReference type="SUPFAM" id="SSF56281">
    <property type="entry name" value="Metallo-hydrolase/oxidoreductase"/>
    <property type="match status" value="1"/>
</dbReference>
<protein>
    <submittedName>
        <fullName evidence="7">MBL fold metallo-hydrolase</fullName>
    </submittedName>
</protein>
<keyword evidence="8" id="KW-1185">Reference proteome</keyword>
<dbReference type="PANTHER" id="PTHR42978">
    <property type="entry name" value="QUORUM-QUENCHING LACTONASE YTNP-RELATED-RELATED"/>
    <property type="match status" value="1"/>
</dbReference>
<evidence type="ECO:0000256" key="3">
    <source>
        <dbReference type="ARBA" id="ARBA00022801"/>
    </source>
</evidence>
<organism evidence="7 8">
    <name type="scientific">Aurantimonas aggregata</name>
    <dbReference type="NCBI Taxonomy" id="2047720"/>
    <lineage>
        <taxon>Bacteria</taxon>
        <taxon>Pseudomonadati</taxon>
        <taxon>Pseudomonadota</taxon>
        <taxon>Alphaproteobacteria</taxon>
        <taxon>Hyphomicrobiales</taxon>
        <taxon>Aurantimonadaceae</taxon>
        <taxon>Aurantimonas</taxon>
    </lineage>
</organism>
<dbReference type="AlphaFoldDB" id="A0A6L9MM86"/>
<feature type="signal peptide" evidence="5">
    <location>
        <begin position="1"/>
        <end position="30"/>
    </location>
</feature>
<evidence type="ECO:0000313" key="7">
    <source>
        <dbReference type="EMBL" id="NDV88957.1"/>
    </source>
</evidence>
<dbReference type="Proteomes" id="UP000476332">
    <property type="component" value="Unassembled WGS sequence"/>
</dbReference>
<keyword evidence="3 7" id="KW-0378">Hydrolase</keyword>
<gene>
    <name evidence="7" type="ORF">GTW51_19935</name>
</gene>
<proteinExistence type="inferred from homology"/>
<dbReference type="EMBL" id="JAAAMJ010000023">
    <property type="protein sequence ID" value="NDV88957.1"/>
    <property type="molecule type" value="Genomic_DNA"/>
</dbReference>
<dbReference type="CDD" id="cd07720">
    <property type="entry name" value="OPHC2-like_MBL-fold"/>
    <property type="match status" value="1"/>
</dbReference>
<dbReference type="PROSITE" id="PS51318">
    <property type="entry name" value="TAT"/>
    <property type="match status" value="1"/>
</dbReference>
<dbReference type="SMART" id="SM00849">
    <property type="entry name" value="Lactamase_B"/>
    <property type="match status" value="1"/>
</dbReference>